<feature type="region of interest" description="Disordered" evidence="1">
    <location>
        <begin position="213"/>
        <end position="276"/>
    </location>
</feature>
<feature type="compositionally biased region" description="Polar residues" evidence="1">
    <location>
        <begin position="158"/>
        <end position="171"/>
    </location>
</feature>
<accession>K0RIC1</accession>
<proteinExistence type="predicted"/>
<name>K0RIC1_THAOC</name>
<comment type="caution">
    <text evidence="2">The sequence shown here is derived from an EMBL/GenBank/DDBJ whole genome shotgun (WGS) entry which is preliminary data.</text>
</comment>
<evidence type="ECO:0000256" key="1">
    <source>
        <dbReference type="SAM" id="MobiDB-lite"/>
    </source>
</evidence>
<feature type="compositionally biased region" description="Basic residues" evidence="1">
    <location>
        <begin position="1"/>
        <end position="12"/>
    </location>
</feature>
<protein>
    <submittedName>
        <fullName evidence="2">Uncharacterized protein</fullName>
    </submittedName>
</protein>
<feature type="region of interest" description="Disordered" evidence="1">
    <location>
        <begin position="1"/>
        <end position="45"/>
    </location>
</feature>
<evidence type="ECO:0000313" key="2">
    <source>
        <dbReference type="EMBL" id="EJK46382.1"/>
    </source>
</evidence>
<dbReference type="Proteomes" id="UP000266841">
    <property type="component" value="Unassembled WGS sequence"/>
</dbReference>
<dbReference type="AlphaFoldDB" id="K0RIC1"/>
<evidence type="ECO:0000313" key="3">
    <source>
        <dbReference type="Proteomes" id="UP000266841"/>
    </source>
</evidence>
<reference evidence="2 3" key="1">
    <citation type="journal article" date="2012" name="Genome Biol.">
        <title>Genome and low-iron response of an oceanic diatom adapted to chronic iron limitation.</title>
        <authorList>
            <person name="Lommer M."/>
            <person name="Specht M."/>
            <person name="Roy A.S."/>
            <person name="Kraemer L."/>
            <person name="Andreson R."/>
            <person name="Gutowska M.A."/>
            <person name="Wolf J."/>
            <person name="Bergner S.V."/>
            <person name="Schilhabel M.B."/>
            <person name="Klostermeier U.C."/>
            <person name="Beiko R.G."/>
            <person name="Rosenstiel P."/>
            <person name="Hippler M."/>
            <person name="Laroche J."/>
        </authorList>
    </citation>
    <scope>NUCLEOTIDE SEQUENCE [LARGE SCALE GENOMIC DNA]</scope>
    <source>
        <strain evidence="2 3">CCMP1005</strain>
    </source>
</reference>
<dbReference type="EMBL" id="AGNL01047790">
    <property type="protein sequence ID" value="EJK46382.1"/>
    <property type="molecule type" value="Genomic_DNA"/>
</dbReference>
<organism evidence="2 3">
    <name type="scientific">Thalassiosira oceanica</name>
    <name type="common">Marine diatom</name>
    <dbReference type="NCBI Taxonomy" id="159749"/>
    <lineage>
        <taxon>Eukaryota</taxon>
        <taxon>Sar</taxon>
        <taxon>Stramenopiles</taxon>
        <taxon>Ochrophyta</taxon>
        <taxon>Bacillariophyta</taxon>
        <taxon>Coscinodiscophyceae</taxon>
        <taxon>Thalassiosirophycidae</taxon>
        <taxon>Thalassiosirales</taxon>
        <taxon>Thalassiosiraceae</taxon>
        <taxon>Thalassiosira</taxon>
    </lineage>
</organism>
<feature type="region of interest" description="Disordered" evidence="1">
    <location>
        <begin position="147"/>
        <end position="176"/>
    </location>
</feature>
<feature type="region of interest" description="Disordered" evidence="1">
    <location>
        <begin position="58"/>
        <end position="80"/>
    </location>
</feature>
<gene>
    <name evidence="2" type="ORF">THAOC_34951</name>
</gene>
<keyword evidence="3" id="KW-1185">Reference proteome</keyword>
<feature type="compositionally biased region" description="Basic and acidic residues" evidence="1">
    <location>
        <begin position="246"/>
        <end position="276"/>
    </location>
</feature>
<sequence>MVRTRIVHRRRPSDRTAGRIGADDGSFQPEDAGDGNDRGGGDAASSLAAIAGARLRSRAKNRCSTGRGPSASSPCRWRRSRCAVPSRTTRPWRPLAHRTGAGRRGEFVPHVDGDDALTALTLDHHFGYWWRGRSEAGSKFWSSPAVQQIHLPPPPLRQSASGRRNQRSSQGEEAGSELWQFQYDDLSYGRIGLGASGGKDWRRLSVPRICDRRGRPGRRAVTLPPSDRWLAGRRGAETEPGSLAQEPREEEDRRRQGRYPDEAVRVEGGMERHIAG</sequence>